<name>A0A1M5PII0_9BRAD</name>
<sequence length="49" mass="5550">MFSGSLRLIFAVLTLAVLSTGVRRAFIELQHIRNLICSSRTDLPLERYA</sequence>
<accession>A0A1M5PII0</accession>
<proteinExistence type="predicted"/>
<reference evidence="1 2" key="1">
    <citation type="submission" date="2016-11" db="EMBL/GenBank/DDBJ databases">
        <authorList>
            <person name="Jaros S."/>
            <person name="Januszkiewicz K."/>
            <person name="Wedrychowicz H."/>
        </authorList>
    </citation>
    <scope>NUCLEOTIDE SEQUENCE [LARGE SCALE GENOMIC DNA]</scope>
    <source>
        <strain evidence="1 2">GAS138</strain>
    </source>
</reference>
<organism evidence="1 2">
    <name type="scientific">Bradyrhizobium erythrophlei</name>
    <dbReference type="NCBI Taxonomy" id="1437360"/>
    <lineage>
        <taxon>Bacteria</taxon>
        <taxon>Pseudomonadati</taxon>
        <taxon>Pseudomonadota</taxon>
        <taxon>Alphaproteobacteria</taxon>
        <taxon>Hyphomicrobiales</taxon>
        <taxon>Nitrobacteraceae</taxon>
        <taxon>Bradyrhizobium</taxon>
    </lineage>
</organism>
<evidence type="ECO:0000313" key="1">
    <source>
        <dbReference type="EMBL" id="SHH01550.1"/>
    </source>
</evidence>
<dbReference type="AlphaFoldDB" id="A0A1M5PII0"/>
<evidence type="ECO:0000313" key="2">
    <source>
        <dbReference type="Proteomes" id="UP000189796"/>
    </source>
</evidence>
<dbReference type="EMBL" id="LT670817">
    <property type="protein sequence ID" value="SHH01550.1"/>
    <property type="molecule type" value="Genomic_DNA"/>
</dbReference>
<gene>
    <name evidence="1" type="ORF">SAMN05443248_3382</name>
</gene>
<dbReference type="Proteomes" id="UP000189796">
    <property type="component" value="Chromosome I"/>
</dbReference>
<protein>
    <submittedName>
        <fullName evidence="1">Uncharacterized protein</fullName>
    </submittedName>
</protein>